<accession>A0A3B7MIW0</accession>
<evidence type="ECO:0000256" key="1">
    <source>
        <dbReference type="SAM" id="Phobius"/>
    </source>
</evidence>
<dbReference type="AlphaFoldDB" id="A0A3B7MIW0"/>
<evidence type="ECO:0000313" key="2">
    <source>
        <dbReference type="EMBL" id="AXY73169.1"/>
    </source>
</evidence>
<dbReference type="EMBL" id="CP032157">
    <property type="protein sequence ID" value="AXY73169.1"/>
    <property type="molecule type" value="Genomic_DNA"/>
</dbReference>
<protein>
    <submittedName>
        <fullName evidence="2">DUF1772 domain-containing protein</fullName>
    </submittedName>
</protein>
<evidence type="ECO:0000313" key="3">
    <source>
        <dbReference type="Proteomes" id="UP000263900"/>
    </source>
</evidence>
<proteinExistence type="predicted"/>
<dbReference type="OrthoDB" id="1453741at2"/>
<name>A0A3B7MIW0_9BACT</name>
<keyword evidence="1" id="KW-0472">Membrane</keyword>
<dbReference type="InterPro" id="IPR013901">
    <property type="entry name" value="Anthrone_oxy"/>
</dbReference>
<dbReference type="RefSeq" id="WP_119049007.1">
    <property type="nucleotide sequence ID" value="NZ_CP032157.1"/>
</dbReference>
<dbReference type="KEGG" id="pseg:D3H65_03905"/>
<keyword evidence="1" id="KW-1133">Transmembrane helix</keyword>
<keyword evidence="3" id="KW-1185">Reference proteome</keyword>
<dbReference type="Pfam" id="PF08592">
    <property type="entry name" value="Anthrone_oxy"/>
    <property type="match status" value="1"/>
</dbReference>
<keyword evidence="1" id="KW-0812">Transmembrane</keyword>
<gene>
    <name evidence="2" type="ORF">D3H65_03905</name>
</gene>
<feature type="transmembrane region" description="Helical" evidence="1">
    <location>
        <begin position="129"/>
        <end position="153"/>
    </location>
</feature>
<feature type="transmembrane region" description="Helical" evidence="1">
    <location>
        <begin position="9"/>
        <end position="33"/>
    </location>
</feature>
<reference evidence="2 3" key="1">
    <citation type="submission" date="2018-09" db="EMBL/GenBank/DDBJ databases">
        <title>Genome sequencing of strain 6GH32-13.</title>
        <authorList>
            <person name="Weon H.-Y."/>
            <person name="Heo J."/>
            <person name="Kwon S.-W."/>
        </authorList>
    </citation>
    <scope>NUCLEOTIDE SEQUENCE [LARGE SCALE GENOMIC DNA]</scope>
    <source>
        <strain evidence="2 3">5GH32-13</strain>
    </source>
</reference>
<organism evidence="2 3">
    <name type="scientific">Paraflavitalea soli</name>
    <dbReference type="NCBI Taxonomy" id="2315862"/>
    <lineage>
        <taxon>Bacteria</taxon>
        <taxon>Pseudomonadati</taxon>
        <taxon>Bacteroidota</taxon>
        <taxon>Chitinophagia</taxon>
        <taxon>Chitinophagales</taxon>
        <taxon>Chitinophagaceae</taxon>
        <taxon>Paraflavitalea</taxon>
    </lineage>
</organism>
<feature type="transmembrane region" description="Helical" evidence="1">
    <location>
        <begin position="82"/>
        <end position="100"/>
    </location>
</feature>
<feature type="transmembrane region" description="Helical" evidence="1">
    <location>
        <begin position="53"/>
        <end position="70"/>
    </location>
</feature>
<sequence length="159" mass="17380">MRTTIPRSIALLATGLLAGAFFYTYLNIVPTFYEVPEQVHFTFRTQLMTHNGIVMPALMALAIIGAVWYAIVSRSHAGARNFALLAAGLALTALLVTRFGNVPINQLMRTWSPANPPANWKELLHTWDIYHLIRTLAGIGSFIAFIIAVQLTAGNAGKA</sequence>
<dbReference type="Proteomes" id="UP000263900">
    <property type="component" value="Chromosome"/>
</dbReference>